<keyword evidence="3" id="KW-1185">Reference proteome</keyword>
<dbReference type="GO" id="GO:0005829">
    <property type="term" value="C:cytosol"/>
    <property type="evidence" value="ECO:0007669"/>
    <property type="project" value="TreeGrafter"/>
</dbReference>
<dbReference type="SUPFAM" id="SSF53300">
    <property type="entry name" value="vWA-like"/>
    <property type="match status" value="1"/>
</dbReference>
<evidence type="ECO:0000259" key="1">
    <source>
        <dbReference type="PROSITE" id="PS50234"/>
    </source>
</evidence>
<dbReference type="InterPro" id="IPR002035">
    <property type="entry name" value="VWF_A"/>
</dbReference>
<dbReference type="GO" id="GO:0008540">
    <property type="term" value="C:proteasome regulatory particle, base subcomplex"/>
    <property type="evidence" value="ECO:0007669"/>
    <property type="project" value="TreeGrafter"/>
</dbReference>
<dbReference type="AlphaFoldDB" id="A0A196SGI9"/>
<reference evidence="2 3" key="1">
    <citation type="submission" date="2016-05" db="EMBL/GenBank/DDBJ databases">
        <title>Nuclear genome of Blastocystis sp. subtype 1 NandII.</title>
        <authorList>
            <person name="Gentekaki E."/>
            <person name="Curtis B."/>
            <person name="Stairs C."/>
            <person name="Eme L."/>
            <person name="Herman E."/>
            <person name="Klimes V."/>
            <person name="Arias M.C."/>
            <person name="Elias M."/>
            <person name="Hilliou F."/>
            <person name="Klute M."/>
            <person name="Malik S.-B."/>
            <person name="Pightling A."/>
            <person name="Rachubinski R."/>
            <person name="Salas D."/>
            <person name="Schlacht A."/>
            <person name="Suga H."/>
            <person name="Archibald J."/>
            <person name="Ball S.G."/>
            <person name="Clark G."/>
            <person name="Dacks J."/>
            <person name="Van Der Giezen M."/>
            <person name="Tsaousis A."/>
            <person name="Roger A."/>
        </authorList>
    </citation>
    <scope>NUCLEOTIDE SEQUENCE [LARGE SCALE GENOMIC DNA]</scope>
    <source>
        <strain evidence="3">ATCC 50177 / NandII</strain>
    </source>
</reference>
<sequence length="274" mass="30663">MSGLQHVVFCIDNSAWSRNGDYRPTRLDAQLNTIYDFYPRFLDLNQESTIGIITMGGNRVTVQTSLTRERYKLGTATKELERKGKCDLYRGLAMAQLVLKHRENTNGETRIVAFVGSPIDNDPRLMKLATLLTKDEIVVDVLSFGEMEQNHAILSEFISKVNFDGNSHLYEVSSFQSFNDILIPGGDNGFDDDLDPEMRRVLAESLRTYQMETGNAPAENAVVTTGGNEPTDNADLAALRDAVGDDDEYLAELNAAMLESLKESHENEKKDEKK</sequence>
<dbReference type="EMBL" id="LXWW01000096">
    <property type="protein sequence ID" value="OAO16175.1"/>
    <property type="molecule type" value="Genomic_DNA"/>
</dbReference>
<keyword evidence="2" id="KW-0647">Proteasome</keyword>
<gene>
    <name evidence="2" type="ORF">AV274_2116</name>
</gene>
<dbReference type="Gene3D" id="3.40.50.410">
    <property type="entry name" value="von Willebrand factor, type A domain"/>
    <property type="match status" value="1"/>
</dbReference>
<dbReference type="Proteomes" id="UP000078348">
    <property type="component" value="Unassembled WGS sequence"/>
</dbReference>
<proteinExistence type="predicted"/>
<organism evidence="2 3">
    <name type="scientific">Blastocystis sp. subtype 1 (strain ATCC 50177 / NandII)</name>
    <dbReference type="NCBI Taxonomy" id="478820"/>
    <lineage>
        <taxon>Eukaryota</taxon>
        <taxon>Sar</taxon>
        <taxon>Stramenopiles</taxon>
        <taxon>Bigyra</taxon>
        <taxon>Opalozoa</taxon>
        <taxon>Opalinata</taxon>
        <taxon>Blastocystidae</taxon>
        <taxon>Blastocystis</taxon>
    </lineage>
</organism>
<dbReference type="GO" id="GO:0005634">
    <property type="term" value="C:nucleus"/>
    <property type="evidence" value="ECO:0007669"/>
    <property type="project" value="TreeGrafter"/>
</dbReference>
<name>A0A196SGI9_BLAHN</name>
<dbReference type="SMART" id="SM00327">
    <property type="entry name" value="VWA"/>
    <property type="match status" value="1"/>
</dbReference>
<dbReference type="PANTHER" id="PTHR10223">
    <property type="entry name" value="26S PROTEASOME NON-ATPASE REGULATORY SUBUNIT 4"/>
    <property type="match status" value="1"/>
</dbReference>
<accession>A0A196SGI9</accession>
<protein>
    <submittedName>
        <fullName evidence="2">26S proteasome regulatory subunit</fullName>
    </submittedName>
</protein>
<evidence type="ECO:0000313" key="3">
    <source>
        <dbReference type="Proteomes" id="UP000078348"/>
    </source>
</evidence>
<dbReference type="InterPro" id="IPR027040">
    <property type="entry name" value="PSMD4"/>
</dbReference>
<feature type="domain" description="VWFA" evidence="1">
    <location>
        <begin position="6"/>
        <end position="194"/>
    </location>
</feature>
<dbReference type="FunFam" id="3.40.50.410:FF:000005">
    <property type="entry name" value="26S proteasome non-ATPase regulatory subunit 4"/>
    <property type="match status" value="1"/>
</dbReference>
<dbReference type="PANTHER" id="PTHR10223:SF0">
    <property type="entry name" value="26S PROTEASOME NON-ATPASE REGULATORY SUBUNIT 4"/>
    <property type="match status" value="1"/>
</dbReference>
<dbReference type="OrthoDB" id="1731724at2759"/>
<dbReference type="InterPro" id="IPR036465">
    <property type="entry name" value="vWFA_dom_sf"/>
</dbReference>
<dbReference type="GO" id="GO:0031593">
    <property type="term" value="F:polyubiquitin modification-dependent protein binding"/>
    <property type="evidence" value="ECO:0007669"/>
    <property type="project" value="TreeGrafter"/>
</dbReference>
<dbReference type="Pfam" id="PF13519">
    <property type="entry name" value="VWA_2"/>
    <property type="match status" value="1"/>
</dbReference>
<dbReference type="STRING" id="478820.A0A196SGI9"/>
<dbReference type="GO" id="GO:0043161">
    <property type="term" value="P:proteasome-mediated ubiquitin-dependent protein catabolic process"/>
    <property type="evidence" value="ECO:0007669"/>
    <property type="project" value="TreeGrafter"/>
</dbReference>
<dbReference type="PROSITE" id="PS50234">
    <property type="entry name" value="VWFA"/>
    <property type="match status" value="1"/>
</dbReference>
<comment type="caution">
    <text evidence="2">The sequence shown here is derived from an EMBL/GenBank/DDBJ whole genome shotgun (WGS) entry which is preliminary data.</text>
</comment>
<evidence type="ECO:0000313" key="2">
    <source>
        <dbReference type="EMBL" id="OAO16175.1"/>
    </source>
</evidence>